<sequence length="212" mass="24503">MEAKALKAFFKTSIESILVDQLLKFGFKWRPGSLKFRRSKDDFDQSILFFITPAKYQDDKSIGHISMMIRFDSKEITKVATSLKGADNKFDAIDTVVNVNAGLVCDTKAVEWRPTSVEDMNLLIEKEIKPLIIEKIIPFLDDRSTIRNVLDDFENQKIYFFSNSNDVVALLAIAMYTMQHNTERAKKVASKYLLPDEAYRERYRNLLIKLNS</sequence>
<name>A0A929X0D8_9BACT</name>
<organism evidence="1 2">
    <name type="scientific">Alloprevotella tannerae</name>
    <dbReference type="NCBI Taxonomy" id="76122"/>
    <lineage>
        <taxon>Bacteria</taxon>
        <taxon>Pseudomonadati</taxon>
        <taxon>Bacteroidota</taxon>
        <taxon>Bacteroidia</taxon>
        <taxon>Bacteroidales</taxon>
        <taxon>Prevotellaceae</taxon>
        <taxon>Alloprevotella</taxon>
    </lineage>
</organism>
<dbReference type="AlphaFoldDB" id="A0A929X0D8"/>
<protein>
    <recommendedName>
        <fullName evidence="3">DUF4304 domain-containing protein</fullName>
    </recommendedName>
</protein>
<proteinExistence type="predicted"/>
<evidence type="ECO:0000313" key="2">
    <source>
        <dbReference type="Proteomes" id="UP000704068"/>
    </source>
</evidence>
<evidence type="ECO:0008006" key="3">
    <source>
        <dbReference type="Google" id="ProtNLM"/>
    </source>
</evidence>
<evidence type="ECO:0000313" key="1">
    <source>
        <dbReference type="EMBL" id="MBF0970663.1"/>
    </source>
</evidence>
<reference evidence="1" key="1">
    <citation type="submission" date="2020-04" db="EMBL/GenBank/DDBJ databases">
        <title>Deep metagenomics examines the oral microbiome during advanced dental caries in children, revealing novel taxa and co-occurrences with host molecules.</title>
        <authorList>
            <person name="Baker J.L."/>
            <person name="Morton J.T."/>
            <person name="Dinis M."/>
            <person name="Alvarez R."/>
            <person name="Tran N.C."/>
            <person name="Knight R."/>
            <person name="Edlund A."/>
        </authorList>
    </citation>
    <scope>NUCLEOTIDE SEQUENCE</scope>
    <source>
        <strain evidence="1">JCVI_34_bin.1</strain>
    </source>
</reference>
<dbReference type="EMBL" id="JABZGR010000019">
    <property type="protein sequence ID" value="MBF0970663.1"/>
    <property type="molecule type" value="Genomic_DNA"/>
</dbReference>
<comment type="caution">
    <text evidence="1">The sequence shown here is derived from an EMBL/GenBank/DDBJ whole genome shotgun (WGS) entry which is preliminary data.</text>
</comment>
<dbReference type="Proteomes" id="UP000704068">
    <property type="component" value="Unassembled WGS sequence"/>
</dbReference>
<dbReference type="RefSeq" id="WP_303764239.1">
    <property type="nucleotide sequence ID" value="NZ_JABZGR010000019.1"/>
</dbReference>
<accession>A0A929X0D8</accession>
<gene>
    <name evidence="1" type="ORF">HXK21_06430</name>
</gene>